<dbReference type="PANTHER" id="PTHR30146">
    <property type="entry name" value="LACI-RELATED TRANSCRIPTIONAL REPRESSOR"/>
    <property type="match status" value="1"/>
</dbReference>
<evidence type="ECO:0000256" key="3">
    <source>
        <dbReference type="ARBA" id="ARBA00023163"/>
    </source>
</evidence>
<dbReference type="GO" id="GO:0003700">
    <property type="term" value="F:DNA-binding transcription factor activity"/>
    <property type="evidence" value="ECO:0007669"/>
    <property type="project" value="TreeGrafter"/>
</dbReference>
<dbReference type="InterPro" id="IPR010982">
    <property type="entry name" value="Lambda_DNA-bd_dom_sf"/>
</dbReference>
<dbReference type="AlphaFoldDB" id="A0A564SN37"/>
<keyword evidence="3" id="KW-0804">Transcription</keyword>
<dbReference type="EMBL" id="CABHMZ010000007">
    <property type="protein sequence ID" value="VUW96555.1"/>
    <property type="molecule type" value="Genomic_DNA"/>
</dbReference>
<dbReference type="OrthoDB" id="43195at2"/>
<reference evidence="5 6" key="1">
    <citation type="submission" date="2019-07" db="EMBL/GenBank/DDBJ databases">
        <authorList>
            <person name="Hibberd C M."/>
            <person name="Gehrig L. J."/>
            <person name="Chang H.-W."/>
            <person name="Venkatesh S."/>
        </authorList>
    </citation>
    <scope>NUCLEOTIDE SEQUENCE [LARGE SCALE GENOMIC DNA]</scope>
    <source>
        <strain evidence="5">Streptococcus_constellatus_SS_Bg39</strain>
    </source>
</reference>
<dbReference type="SMART" id="SM00354">
    <property type="entry name" value="HTH_LACI"/>
    <property type="match status" value="1"/>
</dbReference>
<name>A0A564SN37_STRCV</name>
<evidence type="ECO:0000259" key="4">
    <source>
        <dbReference type="PROSITE" id="PS50932"/>
    </source>
</evidence>
<feature type="domain" description="HTH lacI-type" evidence="4">
    <location>
        <begin position="2"/>
        <end position="58"/>
    </location>
</feature>
<dbReference type="InterPro" id="IPR028082">
    <property type="entry name" value="Peripla_BP_I"/>
</dbReference>
<dbReference type="PROSITE" id="PS00356">
    <property type="entry name" value="HTH_LACI_1"/>
    <property type="match status" value="1"/>
</dbReference>
<dbReference type="SUPFAM" id="SSF53822">
    <property type="entry name" value="Periplasmic binding protein-like I"/>
    <property type="match status" value="1"/>
</dbReference>
<dbReference type="CDD" id="cd01544">
    <property type="entry name" value="PBP1_GalR"/>
    <property type="match status" value="1"/>
</dbReference>
<sequence>MTTIKDIASVAGVSPATVSRVLNHDQSMSVSDETRQKIFDIAEELEYKKTKRGSKRNSQNRRIAIVEWYTEEEELDDLYYYAIRLGVEKKAQKLGYDVIRFFNNETLNHLEQIDGIIAIGKFSPQKIKELELHTRQLVFIDSNTLAYGHSCVTTDFENSVTTVLNHFLERGHQQIGLLVGQEQTSDKTTILSDPRLVTFKNYLTEKQLYQETYVKIGNFSSESGYSMMKELIENLGEQLPTAFFMASDALAVGALRALQEADIPVPDRVSLIAFNDTSIAKYVYPPLSTVTVFTEEMGRQGLQLLHEEFQHPGSTIPRMITLATKLTLRKSSLE</sequence>
<dbReference type="SUPFAM" id="SSF47413">
    <property type="entry name" value="lambda repressor-like DNA-binding domains"/>
    <property type="match status" value="1"/>
</dbReference>
<keyword evidence="2" id="KW-0238">DNA-binding</keyword>
<evidence type="ECO:0000313" key="6">
    <source>
        <dbReference type="Proteomes" id="UP000385544"/>
    </source>
</evidence>
<gene>
    <name evidence="5" type="primary">lacR_2</name>
    <name evidence="5" type="ORF">SCSS39_00705</name>
</gene>
<dbReference type="Pfam" id="PF00356">
    <property type="entry name" value="LacI"/>
    <property type="match status" value="1"/>
</dbReference>
<proteinExistence type="predicted"/>
<dbReference type="PANTHER" id="PTHR30146:SF149">
    <property type="entry name" value="HTH-TYPE TRANSCRIPTIONAL REGULATOR EBGR"/>
    <property type="match status" value="1"/>
</dbReference>
<dbReference type="InterPro" id="IPR000843">
    <property type="entry name" value="HTH_LacI"/>
</dbReference>
<dbReference type="Pfam" id="PF13377">
    <property type="entry name" value="Peripla_BP_3"/>
    <property type="match status" value="1"/>
</dbReference>
<organism evidence="5 6">
    <name type="scientific">Streptococcus constellatus</name>
    <dbReference type="NCBI Taxonomy" id="76860"/>
    <lineage>
        <taxon>Bacteria</taxon>
        <taxon>Bacillati</taxon>
        <taxon>Bacillota</taxon>
        <taxon>Bacilli</taxon>
        <taxon>Lactobacillales</taxon>
        <taxon>Streptococcaceae</taxon>
        <taxon>Streptococcus</taxon>
        <taxon>Streptococcus anginosus group</taxon>
    </lineage>
</organism>
<dbReference type="PRINTS" id="PR00036">
    <property type="entry name" value="HTHLACI"/>
</dbReference>
<dbReference type="PROSITE" id="PS50932">
    <property type="entry name" value="HTH_LACI_2"/>
    <property type="match status" value="1"/>
</dbReference>
<dbReference type="Gene3D" id="3.40.50.2300">
    <property type="match status" value="2"/>
</dbReference>
<accession>A0A564SN37</accession>
<evidence type="ECO:0000256" key="2">
    <source>
        <dbReference type="ARBA" id="ARBA00023125"/>
    </source>
</evidence>
<dbReference type="Proteomes" id="UP000385544">
    <property type="component" value="Unassembled WGS sequence"/>
</dbReference>
<protein>
    <submittedName>
        <fullName evidence="5">HTH-type transcriptional regulator LacR</fullName>
    </submittedName>
</protein>
<keyword evidence="1" id="KW-0805">Transcription regulation</keyword>
<evidence type="ECO:0000256" key="1">
    <source>
        <dbReference type="ARBA" id="ARBA00023015"/>
    </source>
</evidence>
<dbReference type="GO" id="GO:0000976">
    <property type="term" value="F:transcription cis-regulatory region binding"/>
    <property type="evidence" value="ECO:0007669"/>
    <property type="project" value="TreeGrafter"/>
</dbReference>
<dbReference type="CDD" id="cd01392">
    <property type="entry name" value="HTH_LacI"/>
    <property type="match status" value="1"/>
</dbReference>
<evidence type="ECO:0000313" key="5">
    <source>
        <dbReference type="EMBL" id="VUW96555.1"/>
    </source>
</evidence>
<dbReference type="Gene3D" id="1.10.260.40">
    <property type="entry name" value="lambda repressor-like DNA-binding domains"/>
    <property type="match status" value="1"/>
</dbReference>
<dbReference type="InterPro" id="IPR046335">
    <property type="entry name" value="LacI/GalR-like_sensor"/>
</dbReference>
<dbReference type="RefSeq" id="WP_144208344.1">
    <property type="nucleotide sequence ID" value="NZ_CABHMZ010000007.1"/>
</dbReference>